<dbReference type="SUPFAM" id="SSF53335">
    <property type="entry name" value="S-adenosyl-L-methionine-dependent methyltransferases"/>
    <property type="match status" value="1"/>
</dbReference>
<protein>
    <submittedName>
        <fullName evidence="2">SAM-dependent methyltransferase</fullName>
    </submittedName>
</protein>
<dbReference type="InterPro" id="IPR013216">
    <property type="entry name" value="Methyltransf_11"/>
</dbReference>
<keyword evidence="2" id="KW-0808">Transferase</keyword>
<dbReference type="GO" id="GO:0008757">
    <property type="term" value="F:S-adenosylmethionine-dependent methyltransferase activity"/>
    <property type="evidence" value="ECO:0007669"/>
    <property type="project" value="InterPro"/>
</dbReference>
<reference evidence="2 3" key="1">
    <citation type="submission" date="2020-07" db="EMBL/GenBank/DDBJ databases">
        <title>Sequencing the genomes of 1000 actinobacteria strains.</title>
        <authorList>
            <person name="Klenk H.-P."/>
        </authorList>
    </citation>
    <scope>NUCLEOTIDE SEQUENCE [LARGE SCALE GENOMIC DNA]</scope>
    <source>
        <strain evidence="2 3">DSM 22083</strain>
    </source>
</reference>
<organism evidence="2 3">
    <name type="scientific">Microlunatus parietis</name>
    <dbReference type="NCBI Taxonomy" id="682979"/>
    <lineage>
        <taxon>Bacteria</taxon>
        <taxon>Bacillati</taxon>
        <taxon>Actinomycetota</taxon>
        <taxon>Actinomycetes</taxon>
        <taxon>Propionibacteriales</taxon>
        <taxon>Propionibacteriaceae</taxon>
        <taxon>Microlunatus</taxon>
    </lineage>
</organism>
<dbReference type="Gene3D" id="3.40.50.150">
    <property type="entry name" value="Vaccinia Virus protein VP39"/>
    <property type="match status" value="1"/>
</dbReference>
<dbReference type="InterPro" id="IPR052939">
    <property type="entry name" value="23S_rRNA_MeTrnsfrase_RlmA"/>
</dbReference>
<evidence type="ECO:0000259" key="1">
    <source>
        <dbReference type="Pfam" id="PF08241"/>
    </source>
</evidence>
<gene>
    <name evidence="2" type="ORF">BKA15_003129</name>
</gene>
<name>A0A7Y9I831_9ACTN</name>
<dbReference type="EMBL" id="JACCBU010000001">
    <property type="protein sequence ID" value="NYE71800.1"/>
    <property type="molecule type" value="Genomic_DNA"/>
</dbReference>
<evidence type="ECO:0000313" key="3">
    <source>
        <dbReference type="Proteomes" id="UP000569914"/>
    </source>
</evidence>
<dbReference type="PANTHER" id="PTHR43460">
    <property type="entry name" value="METHYLTRANSFERASE"/>
    <property type="match status" value="1"/>
</dbReference>
<feature type="domain" description="Methyltransferase type 11" evidence="1">
    <location>
        <begin position="41"/>
        <end position="125"/>
    </location>
</feature>
<dbReference type="PANTHER" id="PTHR43460:SF1">
    <property type="entry name" value="METHYLTRANSFERASE TYPE 11 DOMAIN-CONTAINING PROTEIN"/>
    <property type="match status" value="1"/>
</dbReference>
<dbReference type="Pfam" id="PF08241">
    <property type="entry name" value="Methyltransf_11"/>
    <property type="match status" value="1"/>
</dbReference>
<dbReference type="Proteomes" id="UP000569914">
    <property type="component" value="Unassembled WGS sequence"/>
</dbReference>
<evidence type="ECO:0000313" key="2">
    <source>
        <dbReference type="EMBL" id="NYE71800.1"/>
    </source>
</evidence>
<accession>A0A7Y9I831</accession>
<dbReference type="InterPro" id="IPR029063">
    <property type="entry name" value="SAM-dependent_MTases_sf"/>
</dbReference>
<keyword evidence="3" id="KW-1185">Reference proteome</keyword>
<dbReference type="CDD" id="cd02440">
    <property type="entry name" value="AdoMet_MTases"/>
    <property type="match status" value="1"/>
</dbReference>
<comment type="caution">
    <text evidence="2">The sequence shown here is derived from an EMBL/GenBank/DDBJ whole genome shotgun (WGS) entry which is preliminary data.</text>
</comment>
<proteinExistence type="predicted"/>
<sequence>MSVPIEGWDFSFNRGRTEDQPLPWSYQDLARPLVARARRVLDIDTGGGEILGSLRPPTGSVAVEPHAPNVPVAAARLGPLGVRVIERPSERLPVADGEFDLVLNRHGHLDSAEIHRAMTPGGLLLTQQVAAQNDLEFNDALGIPPAFDPTAPISLSRLEEELQRAGLVIIEAREASIRTRYLDVGAVIYQLRIVSWQAPGFDPIRHRSELRRIHDHIVRTGGFDVHSRRFLVQARK</sequence>
<keyword evidence="2" id="KW-0489">Methyltransferase</keyword>
<dbReference type="GO" id="GO:0032259">
    <property type="term" value="P:methylation"/>
    <property type="evidence" value="ECO:0007669"/>
    <property type="project" value="UniProtKB-KW"/>
</dbReference>
<dbReference type="RefSeq" id="WP_179752195.1">
    <property type="nucleotide sequence ID" value="NZ_JACCBU010000001.1"/>
</dbReference>
<dbReference type="AlphaFoldDB" id="A0A7Y9I831"/>